<protein>
    <submittedName>
        <fullName evidence="1">Uncharacterized protein</fullName>
    </submittedName>
</protein>
<gene>
    <name evidence="1" type="ORF">C8F04DRAFT_63697</name>
</gene>
<comment type="caution">
    <text evidence="1">The sequence shown here is derived from an EMBL/GenBank/DDBJ whole genome shotgun (WGS) entry which is preliminary data.</text>
</comment>
<organism evidence="1 2">
    <name type="scientific">Mycena alexandri</name>
    <dbReference type="NCBI Taxonomy" id="1745969"/>
    <lineage>
        <taxon>Eukaryota</taxon>
        <taxon>Fungi</taxon>
        <taxon>Dikarya</taxon>
        <taxon>Basidiomycota</taxon>
        <taxon>Agaricomycotina</taxon>
        <taxon>Agaricomycetes</taxon>
        <taxon>Agaricomycetidae</taxon>
        <taxon>Agaricales</taxon>
        <taxon>Marasmiineae</taxon>
        <taxon>Mycenaceae</taxon>
        <taxon>Mycena</taxon>
    </lineage>
</organism>
<dbReference type="Proteomes" id="UP001218188">
    <property type="component" value="Unassembled WGS sequence"/>
</dbReference>
<keyword evidence="2" id="KW-1185">Reference proteome</keyword>
<reference evidence="1" key="1">
    <citation type="submission" date="2023-03" db="EMBL/GenBank/DDBJ databases">
        <title>Massive genome expansion in bonnet fungi (Mycena s.s.) driven by repeated elements and novel gene families across ecological guilds.</title>
        <authorList>
            <consortium name="Lawrence Berkeley National Laboratory"/>
            <person name="Harder C.B."/>
            <person name="Miyauchi S."/>
            <person name="Viragh M."/>
            <person name="Kuo A."/>
            <person name="Thoen E."/>
            <person name="Andreopoulos B."/>
            <person name="Lu D."/>
            <person name="Skrede I."/>
            <person name="Drula E."/>
            <person name="Henrissat B."/>
            <person name="Morin E."/>
            <person name="Kohler A."/>
            <person name="Barry K."/>
            <person name="LaButti K."/>
            <person name="Morin E."/>
            <person name="Salamov A."/>
            <person name="Lipzen A."/>
            <person name="Mereny Z."/>
            <person name="Hegedus B."/>
            <person name="Baldrian P."/>
            <person name="Stursova M."/>
            <person name="Weitz H."/>
            <person name="Taylor A."/>
            <person name="Grigoriev I.V."/>
            <person name="Nagy L.G."/>
            <person name="Martin F."/>
            <person name="Kauserud H."/>
        </authorList>
    </citation>
    <scope>NUCLEOTIDE SEQUENCE</scope>
    <source>
        <strain evidence="1">CBHHK200</strain>
    </source>
</reference>
<dbReference type="EMBL" id="JARJCM010000112">
    <property type="protein sequence ID" value="KAJ7028395.1"/>
    <property type="molecule type" value="Genomic_DNA"/>
</dbReference>
<accession>A0AAD6SJ51</accession>
<name>A0AAD6SJ51_9AGAR</name>
<evidence type="ECO:0000313" key="1">
    <source>
        <dbReference type="EMBL" id="KAJ7028395.1"/>
    </source>
</evidence>
<sequence>MERLVIPDFFCARSRREPCTELYALLFSAPVCTYTYTASSGSGSRRVFERRERGRRRFWCCWTWAERGRRLFSSAGSENRRVTTSGLCAPGAACRVATINFYPPRPPTASFVHGIFGARGQLFGACFLRGGLRELAHGAGCCVQGQFEQAP</sequence>
<proteinExistence type="predicted"/>
<dbReference type="AlphaFoldDB" id="A0AAD6SJ51"/>
<evidence type="ECO:0000313" key="2">
    <source>
        <dbReference type="Proteomes" id="UP001218188"/>
    </source>
</evidence>